<gene>
    <name evidence="1" type="ORF">HannXRQ_Chr13g0406991</name>
</gene>
<dbReference type="EMBL" id="CM007902">
    <property type="protein sequence ID" value="OTG01893.1"/>
    <property type="molecule type" value="Genomic_DNA"/>
</dbReference>
<reference evidence="2" key="1">
    <citation type="journal article" date="2017" name="Nature">
        <title>The sunflower genome provides insights into oil metabolism, flowering and Asterid evolution.</title>
        <authorList>
            <person name="Badouin H."/>
            <person name="Gouzy J."/>
            <person name="Grassa C.J."/>
            <person name="Murat F."/>
            <person name="Staton S.E."/>
            <person name="Cottret L."/>
            <person name="Lelandais-Briere C."/>
            <person name="Owens G.L."/>
            <person name="Carrere S."/>
            <person name="Mayjonade B."/>
            <person name="Legrand L."/>
            <person name="Gill N."/>
            <person name="Kane N.C."/>
            <person name="Bowers J.E."/>
            <person name="Hubner S."/>
            <person name="Bellec A."/>
            <person name="Berard A."/>
            <person name="Berges H."/>
            <person name="Blanchet N."/>
            <person name="Boniface M.C."/>
            <person name="Brunel D."/>
            <person name="Catrice O."/>
            <person name="Chaidir N."/>
            <person name="Claudel C."/>
            <person name="Donnadieu C."/>
            <person name="Faraut T."/>
            <person name="Fievet G."/>
            <person name="Helmstetter N."/>
            <person name="King M."/>
            <person name="Knapp S.J."/>
            <person name="Lai Z."/>
            <person name="Le Paslier M.C."/>
            <person name="Lippi Y."/>
            <person name="Lorenzon L."/>
            <person name="Mandel J.R."/>
            <person name="Marage G."/>
            <person name="Marchand G."/>
            <person name="Marquand E."/>
            <person name="Bret-Mestries E."/>
            <person name="Morien E."/>
            <person name="Nambeesan S."/>
            <person name="Nguyen T."/>
            <person name="Pegot-Espagnet P."/>
            <person name="Pouilly N."/>
            <person name="Raftis F."/>
            <person name="Sallet E."/>
            <person name="Schiex T."/>
            <person name="Thomas J."/>
            <person name="Vandecasteele C."/>
            <person name="Vares D."/>
            <person name="Vear F."/>
            <person name="Vautrin S."/>
            <person name="Crespi M."/>
            <person name="Mangin B."/>
            <person name="Burke J.M."/>
            <person name="Salse J."/>
            <person name="Munos S."/>
            <person name="Vincourt P."/>
            <person name="Rieseberg L.H."/>
            <person name="Langlade N.B."/>
        </authorList>
    </citation>
    <scope>NUCLEOTIDE SEQUENCE [LARGE SCALE GENOMIC DNA]</scope>
    <source>
        <strain evidence="2">cv. SF193</strain>
    </source>
</reference>
<keyword evidence="2" id="KW-1185">Reference proteome</keyword>
<dbReference type="AlphaFoldDB" id="A0A251STM2"/>
<sequence length="107" mass="12686">MLTHWIGGLDLIVEDYNKQNYLWDTWHILRPLLFFFPAQIPGCDLVTCGAPYSFYDPDSNVIQSLKISSHSLFSSFHSRTLKKIHHLISQHWLLHQHRFHLKDFDPL</sequence>
<protein>
    <submittedName>
        <fullName evidence="1">Uncharacterized protein</fullName>
    </submittedName>
</protein>
<dbReference type="Proteomes" id="UP000215914">
    <property type="component" value="Chromosome 13"/>
</dbReference>
<evidence type="ECO:0000313" key="1">
    <source>
        <dbReference type="EMBL" id="OTG01893.1"/>
    </source>
</evidence>
<evidence type="ECO:0000313" key="2">
    <source>
        <dbReference type="Proteomes" id="UP000215914"/>
    </source>
</evidence>
<dbReference type="InParanoid" id="A0A251STM2"/>
<proteinExistence type="predicted"/>
<accession>A0A251STM2</accession>
<name>A0A251STM2_HELAN</name>
<organism evidence="1 2">
    <name type="scientific">Helianthus annuus</name>
    <name type="common">Common sunflower</name>
    <dbReference type="NCBI Taxonomy" id="4232"/>
    <lineage>
        <taxon>Eukaryota</taxon>
        <taxon>Viridiplantae</taxon>
        <taxon>Streptophyta</taxon>
        <taxon>Embryophyta</taxon>
        <taxon>Tracheophyta</taxon>
        <taxon>Spermatophyta</taxon>
        <taxon>Magnoliopsida</taxon>
        <taxon>eudicotyledons</taxon>
        <taxon>Gunneridae</taxon>
        <taxon>Pentapetalae</taxon>
        <taxon>asterids</taxon>
        <taxon>campanulids</taxon>
        <taxon>Asterales</taxon>
        <taxon>Asteraceae</taxon>
        <taxon>Asteroideae</taxon>
        <taxon>Heliantheae alliance</taxon>
        <taxon>Heliantheae</taxon>
        <taxon>Helianthus</taxon>
    </lineage>
</organism>